<accession>I3SHX1</accession>
<protein>
    <submittedName>
        <fullName evidence="1">Uncharacterized protein</fullName>
    </submittedName>
</protein>
<organism evidence="1">
    <name type="scientific">Medicago truncatula</name>
    <name type="common">Barrel medic</name>
    <name type="synonym">Medicago tribuloides</name>
    <dbReference type="NCBI Taxonomy" id="3880"/>
    <lineage>
        <taxon>Eukaryota</taxon>
        <taxon>Viridiplantae</taxon>
        <taxon>Streptophyta</taxon>
        <taxon>Embryophyta</taxon>
        <taxon>Tracheophyta</taxon>
        <taxon>Spermatophyta</taxon>
        <taxon>Magnoliopsida</taxon>
        <taxon>eudicotyledons</taxon>
        <taxon>Gunneridae</taxon>
        <taxon>Pentapetalae</taxon>
        <taxon>rosids</taxon>
        <taxon>fabids</taxon>
        <taxon>Fabales</taxon>
        <taxon>Fabaceae</taxon>
        <taxon>Papilionoideae</taxon>
        <taxon>50 kb inversion clade</taxon>
        <taxon>NPAAA clade</taxon>
        <taxon>Hologalegina</taxon>
        <taxon>IRL clade</taxon>
        <taxon>Trifolieae</taxon>
        <taxon>Medicago</taxon>
    </lineage>
</organism>
<sequence>MIPFSFLVSCSEATSVAKTWIGYKKTKQIIVIVSSCFVLFCLSLPPNTCHGIYLATCIILRPKKM</sequence>
<name>I3SHX1_MEDTR</name>
<dbReference type="EMBL" id="BT140068">
    <property type="protein sequence ID" value="AFK39863.1"/>
    <property type="molecule type" value="mRNA"/>
</dbReference>
<reference evidence="1" key="1">
    <citation type="submission" date="2012-05" db="EMBL/GenBank/DDBJ databases">
        <authorList>
            <person name="Krishnakumar V."/>
            <person name="Cheung F."/>
            <person name="Xiao Y."/>
            <person name="Chan A."/>
            <person name="Moskal W.A."/>
            <person name="Town C.D."/>
        </authorList>
    </citation>
    <scope>NUCLEOTIDE SEQUENCE</scope>
</reference>
<proteinExistence type="evidence at transcript level"/>
<evidence type="ECO:0000313" key="1">
    <source>
        <dbReference type="EMBL" id="AFK39863.1"/>
    </source>
</evidence>
<dbReference type="AlphaFoldDB" id="I3SHX1"/>